<dbReference type="Proteomes" id="UP001057402">
    <property type="component" value="Chromosome 8"/>
</dbReference>
<evidence type="ECO:0000313" key="1">
    <source>
        <dbReference type="EMBL" id="KAI4330681.1"/>
    </source>
</evidence>
<evidence type="ECO:0000313" key="2">
    <source>
        <dbReference type="Proteomes" id="UP001057402"/>
    </source>
</evidence>
<gene>
    <name evidence="1" type="ORF">MLD38_028943</name>
</gene>
<reference evidence="2" key="1">
    <citation type="journal article" date="2023" name="Front. Plant Sci.">
        <title>Chromosomal-level genome assembly of Melastoma candidum provides insights into trichome evolution.</title>
        <authorList>
            <person name="Zhong Y."/>
            <person name="Wu W."/>
            <person name="Sun C."/>
            <person name="Zou P."/>
            <person name="Liu Y."/>
            <person name="Dai S."/>
            <person name="Zhou R."/>
        </authorList>
    </citation>
    <scope>NUCLEOTIDE SEQUENCE [LARGE SCALE GENOMIC DNA]</scope>
</reference>
<proteinExistence type="predicted"/>
<protein>
    <submittedName>
        <fullName evidence="1">Uncharacterized protein</fullName>
    </submittedName>
</protein>
<accession>A0ACB9N337</accession>
<organism evidence="1 2">
    <name type="scientific">Melastoma candidum</name>
    <dbReference type="NCBI Taxonomy" id="119954"/>
    <lineage>
        <taxon>Eukaryota</taxon>
        <taxon>Viridiplantae</taxon>
        <taxon>Streptophyta</taxon>
        <taxon>Embryophyta</taxon>
        <taxon>Tracheophyta</taxon>
        <taxon>Spermatophyta</taxon>
        <taxon>Magnoliopsida</taxon>
        <taxon>eudicotyledons</taxon>
        <taxon>Gunneridae</taxon>
        <taxon>Pentapetalae</taxon>
        <taxon>rosids</taxon>
        <taxon>malvids</taxon>
        <taxon>Myrtales</taxon>
        <taxon>Melastomataceae</taxon>
        <taxon>Melastomatoideae</taxon>
        <taxon>Melastomateae</taxon>
        <taxon>Melastoma</taxon>
    </lineage>
</organism>
<dbReference type="EMBL" id="CM042887">
    <property type="protein sequence ID" value="KAI4330681.1"/>
    <property type="molecule type" value="Genomic_DNA"/>
</dbReference>
<sequence length="837" mass="91945">MARRFWGTRKEIVLLGLIVVVELVGTGNASSLVVPSHSQGRRYNVDAAGESLGPRTDVRSPELSRTSSQKEGRDSSISIAPSAVGSSFDGIRKRWRHMFRHYHPSSLGEHPDGHRVRTPSGRPALHTAAFPPSVSPDQAPSVAFGYGPSQTPTSSQAIPPAESTMGKNKRAMPPPSMLMFPPPPPNDDCATVTCTEPLTYTPAGVPCGCVWPIQVKLHLAMALYTFFPLVSELAKEVAAGLSMDRGQVRIIGADSDSRWLTRTTVMIDLVPKGIRFTKATALSVYERFRNNEIRLNSSMFGTYEVSSVRYAGLPNSPHLPNSSGTMSADDSSFGYGNNAQAVKPLGVDVPRRKSNEHGRTVIAIIVLSLFSSLVICTIITLSLLLLCGSAPPQQDHFPSPLIRERPVGTARFGMWRSGCYTDSSSFRDTGAAYAGSARIFTVFDVERFTNKFEASRVLGEGGFGIVYSGVLDDGQEVAVKVLKRDDRHGSREFLSEVEMLGRLHHRNLVRLIGICTEDHIRCLVYELIPNGSVESHLHGHHKETDPLDWGARMKVALGAARGLAYLHEDSNPRVIHRDFKSSNILLEYDFTPKVSDFGLARAAIDDDVYRQVSTRVMGTFGYLAPEYAMTGHLLVKSDVYSYGVVLLELLTGRKPVDLSLPTGQENLVTWARPLLMDKESLECIIDRSMKSDAPIDCLAKVAAIASMCVQPEASHRPFMGEVVQALKLVCCEFDEMKDGPTSLMIDPISHEAAEASLIGEITPAHDENMSMRLSTMSDQYEESLQTEDMESRTSTRNCRSGPVRIGKGRRSWQRLQNLSRGSASEYDASLKSWPQTD</sequence>
<comment type="caution">
    <text evidence="1">The sequence shown here is derived from an EMBL/GenBank/DDBJ whole genome shotgun (WGS) entry which is preliminary data.</text>
</comment>
<keyword evidence="2" id="KW-1185">Reference proteome</keyword>
<name>A0ACB9N337_9MYRT</name>